<dbReference type="EMBL" id="JBFAUK010000002">
    <property type="protein sequence ID" value="MEV5505327.1"/>
    <property type="molecule type" value="Genomic_DNA"/>
</dbReference>
<keyword evidence="2" id="KW-1133">Transmembrane helix</keyword>
<feature type="transmembrane region" description="Helical" evidence="2">
    <location>
        <begin position="89"/>
        <end position="112"/>
    </location>
</feature>
<name>A0ABV3JR52_STRON</name>
<evidence type="ECO:0000313" key="4">
    <source>
        <dbReference type="Proteomes" id="UP001552594"/>
    </source>
</evidence>
<keyword evidence="4" id="KW-1185">Reference proteome</keyword>
<sequence>MSGGHRTVRGRPGRPPVPWPRPATRWASPVPSGTWRAGPSPRWRCPRRSPGDCPRCPAAGVCPRRGLLALGALGTGVAHLLNRRLPRRAGAVAATTVAYPMPLVTAAAWVLVLGERLTWNQPVAAVAVGQGGSPRGASASAVPAGDSRI</sequence>
<feature type="region of interest" description="Disordered" evidence="1">
    <location>
        <begin position="129"/>
        <end position="149"/>
    </location>
</feature>
<dbReference type="InterPro" id="IPR037185">
    <property type="entry name" value="EmrE-like"/>
</dbReference>
<evidence type="ECO:0000256" key="2">
    <source>
        <dbReference type="SAM" id="Phobius"/>
    </source>
</evidence>
<keyword evidence="2" id="KW-0472">Membrane</keyword>
<comment type="caution">
    <text evidence="3">The sequence shown here is derived from an EMBL/GenBank/DDBJ whole genome shotgun (WGS) entry which is preliminary data.</text>
</comment>
<reference evidence="3 4" key="1">
    <citation type="submission" date="2024-06" db="EMBL/GenBank/DDBJ databases">
        <title>The Natural Products Discovery Center: Release of the First 8490 Sequenced Strains for Exploring Actinobacteria Biosynthetic Diversity.</title>
        <authorList>
            <person name="Kalkreuter E."/>
            <person name="Kautsar S.A."/>
            <person name="Yang D."/>
            <person name="Bader C.D."/>
            <person name="Teijaro C.N."/>
            <person name="Fluegel L."/>
            <person name="Davis C.M."/>
            <person name="Simpson J.R."/>
            <person name="Lauterbach L."/>
            <person name="Steele A.D."/>
            <person name="Gui C."/>
            <person name="Meng S."/>
            <person name="Li G."/>
            <person name="Viehrig K."/>
            <person name="Ye F."/>
            <person name="Su P."/>
            <person name="Kiefer A.F."/>
            <person name="Nichols A."/>
            <person name="Cepeda A.J."/>
            <person name="Yan W."/>
            <person name="Fan B."/>
            <person name="Jiang Y."/>
            <person name="Adhikari A."/>
            <person name="Zheng C.-J."/>
            <person name="Schuster L."/>
            <person name="Cowan T.M."/>
            <person name="Smanski M.J."/>
            <person name="Chevrette M.G."/>
            <person name="De Carvalho L.P.S."/>
            <person name="Shen B."/>
        </authorList>
    </citation>
    <scope>NUCLEOTIDE SEQUENCE [LARGE SCALE GENOMIC DNA]</scope>
    <source>
        <strain evidence="3 4">NPDC052347</strain>
    </source>
</reference>
<proteinExistence type="predicted"/>
<feature type="region of interest" description="Disordered" evidence="1">
    <location>
        <begin position="1"/>
        <end position="42"/>
    </location>
</feature>
<evidence type="ECO:0000256" key="1">
    <source>
        <dbReference type="SAM" id="MobiDB-lite"/>
    </source>
</evidence>
<feature type="compositionally biased region" description="Basic residues" evidence="1">
    <location>
        <begin position="1"/>
        <end position="12"/>
    </location>
</feature>
<keyword evidence="2" id="KW-0812">Transmembrane</keyword>
<accession>A0ABV3JR52</accession>
<gene>
    <name evidence="3" type="ORF">AB0L16_02480</name>
</gene>
<evidence type="ECO:0000313" key="3">
    <source>
        <dbReference type="EMBL" id="MEV5505327.1"/>
    </source>
</evidence>
<protein>
    <submittedName>
        <fullName evidence="3">EamA family transporter</fullName>
    </submittedName>
</protein>
<dbReference type="SUPFAM" id="SSF103481">
    <property type="entry name" value="Multidrug resistance efflux transporter EmrE"/>
    <property type="match status" value="1"/>
</dbReference>
<organism evidence="3 4">
    <name type="scientific">Streptomyces orinoci</name>
    <name type="common">Streptoverticillium orinoci</name>
    <dbReference type="NCBI Taxonomy" id="67339"/>
    <lineage>
        <taxon>Bacteria</taxon>
        <taxon>Bacillati</taxon>
        <taxon>Actinomycetota</taxon>
        <taxon>Actinomycetes</taxon>
        <taxon>Kitasatosporales</taxon>
        <taxon>Streptomycetaceae</taxon>
        <taxon>Streptomyces</taxon>
    </lineage>
</organism>
<dbReference type="Proteomes" id="UP001552594">
    <property type="component" value="Unassembled WGS sequence"/>
</dbReference>
<dbReference type="RefSeq" id="WP_109278512.1">
    <property type="nucleotide sequence ID" value="NZ_PHNC01000006.1"/>
</dbReference>